<proteinExistence type="predicted"/>
<dbReference type="RefSeq" id="WP_129184341.1">
    <property type="nucleotide sequence ID" value="NZ_JAGIOG010000001.1"/>
</dbReference>
<name>A0A641ANJ2_9ACTN</name>
<evidence type="ECO:0000313" key="2">
    <source>
        <dbReference type="Proteomes" id="UP001515100"/>
    </source>
</evidence>
<dbReference type="EMBL" id="SDPP02000003">
    <property type="protein sequence ID" value="KAA1376372.1"/>
    <property type="molecule type" value="Genomic_DNA"/>
</dbReference>
<accession>A0A641ANJ2</accession>
<reference evidence="1" key="1">
    <citation type="submission" date="2019-09" db="EMBL/GenBank/DDBJ databases">
        <authorList>
            <person name="Li J."/>
        </authorList>
    </citation>
    <scope>NUCLEOTIDE SEQUENCE [LARGE SCALE GENOMIC DNA]</scope>
    <source>
        <strain evidence="1">NRBC 14897</strain>
    </source>
</reference>
<gene>
    <name evidence="1" type="ORF">ESP62_013135</name>
</gene>
<organism evidence="1 2">
    <name type="scientific">Aeromicrobium fastidiosum</name>
    <dbReference type="NCBI Taxonomy" id="52699"/>
    <lineage>
        <taxon>Bacteria</taxon>
        <taxon>Bacillati</taxon>
        <taxon>Actinomycetota</taxon>
        <taxon>Actinomycetes</taxon>
        <taxon>Propionibacteriales</taxon>
        <taxon>Nocardioidaceae</taxon>
        <taxon>Aeromicrobium</taxon>
    </lineage>
</organism>
<protein>
    <submittedName>
        <fullName evidence="1">Uncharacterized protein</fullName>
    </submittedName>
</protein>
<keyword evidence="2" id="KW-1185">Reference proteome</keyword>
<comment type="caution">
    <text evidence="1">The sequence shown here is derived from an EMBL/GenBank/DDBJ whole genome shotgun (WGS) entry which is preliminary data.</text>
</comment>
<dbReference type="Proteomes" id="UP001515100">
    <property type="component" value="Unassembled WGS sequence"/>
</dbReference>
<evidence type="ECO:0000313" key="1">
    <source>
        <dbReference type="EMBL" id="KAA1376372.1"/>
    </source>
</evidence>
<sequence>MSDSPVVVVREGWDRREEVGDAKALLTYPAGVVSFEHVCDRGGRGVIVCAPRLQFEGGHTLTRSDADSPATVQPSILCDDCGTHGFVTDGVWRSC</sequence>
<dbReference type="InterPro" id="IPR045384">
    <property type="entry name" value="DUF6527"/>
</dbReference>
<dbReference type="AlphaFoldDB" id="A0A641ANJ2"/>
<dbReference type="OrthoDB" id="4231630at2"/>
<dbReference type="Pfam" id="PF20137">
    <property type="entry name" value="BubE"/>
    <property type="match status" value="1"/>
</dbReference>